<name>A0A8H7QIR2_9FUNG</name>
<dbReference type="AlphaFoldDB" id="A0A8H7QIR2"/>
<sequence>MDKLPKEIALIISEKLTHLEKRECALTCRLWCNWFRKNGLFTKVSLNYENELQNSSKDVCLPMLKFFQTQNYGQFVLELEIKVETMNLENFVRLPIIFPNVKKLHWEGTVSLEPREERSFEKAVIQWSLQDLNDFSKHHVMASSLLQETSLVDSLKNLTIVYTEGEYEFSFDEKTETEFFAHLSLSQSVQSFTAVNPPFSISFLSRQHDTLNTLTSLKLLNLNYCNLDDDDDDVNDYFDMLDGDTKEILVNDKIDKQMKKAELKNQVVSVQHIEVTVDPSNFCNSDAYLWIEYFSKTYPNLVSFSFNYLESHYPTILYDDNLECGVEDFICGRSNLKKYSMQFEKLEEHFLDSMEKYNVALEDLTVFIDDKASISQFTFIRNSTQANSLIKLSIKEKEKFVGYHEARYGDEMFSLLQHIPQLKEIEIDTFRGSLSQHNPSIIVSLLNNMPLIETIITPALKSIPTFENIIVSQPSNLVHLDISYCEFELSTIEASTINQVFENIFSKCPSLETFSTQINVYKTAKHMANEDIALVFSFKEQSRMKSIQIRSLYKTYFKFIVKNETTLYHQKYDEMRKIVPKIDENEVYIEIEALNASIIDTMVMSDSP</sequence>
<keyword evidence="2" id="KW-1185">Reference proteome</keyword>
<dbReference type="OrthoDB" id="2216482at2759"/>
<dbReference type="Gene3D" id="3.80.10.10">
    <property type="entry name" value="Ribonuclease Inhibitor"/>
    <property type="match status" value="1"/>
</dbReference>
<reference evidence="1" key="1">
    <citation type="submission" date="2020-12" db="EMBL/GenBank/DDBJ databases">
        <title>Metabolic potential, ecology and presence of endohyphal bacteria is reflected in genomic diversity of Mucoromycotina.</title>
        <authorList>
            <person name="Muszewska A."/>
            <person name="Okrasinska A."/>
            <person name="Steczkiewicz K."/>
            <person name="Drgas O."/>
            <person name="Orlowska M."/>
            <person name="Perlinska-Lenart U."/>
            <person name="Aleksandrzak-Piekarczyk T."/>
            <person name="Szatraj K."/>
            <person name="Zielenkiewicz U."/>
            <person name="Pilsyk S."/>
            <person name="Malc E."/>
            <person name="Mieczkowski P."/>
            <person name="Kruszewska J.S."/>
            <person name="Biernat P."/>
            <person name="Pawlowska J."/>
        </authorList>
    </citation>
    <scope>NUCLEOTIDE SEQUENCE</scope>
    <source>
        <strain evidence="1">CBS 226.32</strain>
    </source>
</reference>
<dbReference type="SUPFAM" id="SSF52047">
    <property type="entry name" value="RNI-like"/>
    <property type="match status" value="1"/>
</dbReference>
<comment type="caution">
    <text evidence="1">The sequence shown here is derived from an EMBL/GenBank/DDBJ whole genome shotgun (WGS) entry which is preliminary data.</text>
</comment>
<protein>
    <recommendedName>
        <fullName evidence="3">F-box domain-containing protein</fullName>
    </recommendedName>
</protein>
<accession>A0A8H7QIR2</accession>
<evidence type="ECO:0008006" key="3">
    <source>
        <dbReference type="Google" id="ProtNLM"/>
    </source>
</evidence>
<organism evidence="1 2">
    <name type="scientific">Mucor plumbeus</name>
    <dbReference type="NCBI Taxonomy" id="97098"/>
    <lineage>
        <taxon>Eukaryota</taxon>
        <taxon>Fungi</taxon>
        <taxon>Fungi incertae sedis</taxon>
        <taxon>Mucoromycota</taxon>
        <taxon>Mucoromycotina</taxon>
        <taxon>Mucoromycetes</taxon>
        <taxon>Mucorales</taxon>
        <taxon>Mucorineae</taxon>
        <taxon>Mucoraceae</taxon>
        <taxon>Mucor</taxon>
    </lineage>
</organism>
<dbReference type="EMBL" id="JAEPRC010000732">
    <property type="protein sequence ID" value="KAG2192388.1"/>
    <property type="molecule type" value="Genomic_DNA"/>
</dbReference>
<gene>
    <name evidence="1" type="ORF">INT46_008925</name>
</gene>
<dbReference type="Proteomes" id="UP000650833">
    <property type="component" value="Unassembled WGS sequence"/>
</dbReference>
<proteinExistence type="predicted"/>
<evidence type="ECO:0000313" key="2">
    <source>
        <dbReference type="Proteomes" id="UP000650833"/>
    </source>
</evidence>
<evidence type="ECO:0000313" key="1">
    <source>
        <dbReference type="EMBL" id="KAG2192388.1"/>
    </source>
</evidence>
<dbReference type="InterPro" id="IPR032675">
    <property type="entry name" value="LRR_dom_sf"/>
</dbReference>